<dbReference type="InterPro" id="IPR021373">
    <property type="entry name" value="DUF2993"/>
</dbReference>
<dbReference type="Proteomes" id="UP000249354">
    <property type="component" value="Unassembled WGS sequence"/>
</dbReference>
<name>A0A2W4UFD8_9CYAN</name>
<dbReference type="Pfam" id="PF11209">
    <property type="entry name" value="LmeA"/>
    <property type="match status" value="1"/>
</dbReference>
<dbReference type="AlphaFoldDB" id="A0A2W4UFD8"/>
<evidence type="ECO:0008006" key="3">
    <source>
        <dbReference type="Google" id="ProtNLM"/>
    </source>
</evidence>
<comment type="caution">
    <text evidence="1">The sequence shown here is derived from an EMBL/GenBank/DDBJ whole genome shotgun (WGS) entry which is preliminary data.</text>
</comment>
<gene>
    <name evidence="1" type="ORF">DCF25_07425</name>
</gene>
<proteinExistence type="predicted"/>
<evidence type="ECO:0000313" key="1">
    <source>
        <dbReference type="EMBL" id="PZO20026.1"/>
    </source>
</evidence>
<accession>A0A2W4UFD8</accession>
<reference evidence="1 2" key="2">
    <citation type="submission" date="2018-06" db="EMBL/GenBank/DDBJ databases">
        <title>Metagenomic assembly of (sub)arctic Cyanobacteria and their associated microbiome from non-axenic cultures.</title>
        <authorList>
            <person name="Baurain D."/>
        </authorList>
    </citation>
    <scope>NUCLEOTIDE SEQUENCE [LARGE SCALE GENOMIC DNA]</scope>
    <source>
        <strain evidence="1">ULC129bin1</strain>
    </source>
</reference>
<organism evidence="1 2">
    <name type="scientific">Leptolyngbya foveolarum</name>
    <dbReference type="NCBI Taxonomy" id="47253"/>
    <lineage>
        <taxon>Bacteria</taxon>
        <taxon>Bacillati</taxon>
        <taxon>Cyanobacteriota</taxon>
        <taxon>Cyanophyceae</taxon>
        <taxon>Leptolyngbyales</taxon>
        <taxon>Leptolyngbyaceae</taxon>
        <taxon>Leptolyngbya group</taxon>
        <taxon>Leptolyngbya</taxon>
    </lineage>
</organism>
<dbReference type="EMBL" id="QBMC01000035">
    <property type="protein sequence ID" value="PZO20026.1"/>
    <property type="molecule type" value="Genomic_DNA"/>
</dbReference>
<reference evidence="2" key="1">
    <citation type="submission" date="2018-04" db="EMBL/GenBank/DDBJ databases">
        <authorList>
            <person name="Cornet L."/>
        </authorList>
    </citation>
    <scope>NUCLEOTIDE SEQUENCE [LARGE SCALE GENOMIC DNA]</scope>
</reference>
<protein>
    <recommendedName>
        <fullName evidence="3">DUF2993 domain-containing protein</fullName>
    </recommendedName>
</protein>
<sequence length="265" mass="28737">MSEGESAKADEERKAGGSRIIGRVLPAAVRLWLRSQLENVGDLNIQLDGRDREIISGRLPKVAVTATNAVYQGIFLGTVNLSAEDIRINIGQVVRGKPLRLLQAFPVMGEVALSAQDLSASMRSPLLLEGLTDFWRGLARSPQLAEEIRNRYGPLSLDPNVTLHDATVALADQCVGMSFYPRSQGETTKIPVVIGAKLSVVSGHILLILSAKWLTELSELADPTQGVAIQSLEGFQWDLGKDTQISQLAIHPEQLQCTGQLQVNP</sequence>
<evidence type="ECO:0000313" key="2">
    <source>
        <dbReference type="Proteomes" id="UP000249354"/>
    </source>
</evidence>